<dbReference type="Proteomes" id="UP000027265">
    <property type="component" value="Unassembled WGS sequence"/>
</dbReference>
<name>A0A067PNH1_9AGAM</name>
<accession>A0A067PNH1</accession>
<proteinExistence type="predicted"/>
<dbReference type="InParanoid" id="A0A067PNH1"/>
<sequence>MSIASCYLAWSSRVHVNEVLKYIEEDDTIMGFWKDTIRWEEGNWIESVARSAV</sequence>
<keyword evidence="2" id="KW-1185">Reference proteome</keyword>
<organism evidence="1 2">
    <name type="scientific">Jaapia argillacea MUCL 33604</name>
    <dbReference type="NCBI Taxonomy" id="933084"/>
    <lineage>
        <taxon>Eukaryota</taxon>
        <taxon>Fungi</taxon>
        <taxon>Dikarya</taxon>
        <taxon>Basidiomycota</taxon>
        <taxon>Agaricomycotina</taxon>
        <taxon>Agaricomycetes</taxon>
        <taxon>Agaricomycetidae</taxon>
        <taxon>Jaapiales</taxon>
        <taxon>Jaapiaceae</taxon>
        <taxon>Jaapia</taxon>
    </lineage>
</organism>
<dbReference type="EMBL" id="KL197722">
    <property type="protein sequence ID" value="KDQ56348.1"/>
    <property type="molecule type" value="Genomic_DNA"/>
</dbReference>
<gene>
    <name evidence="1" type="ORF">JAAARDRAFT_36525</name>
</gene>
<reference evidence="2" key="1">
    <citation type="journal article" date="2014" name="Proc. Natl. Acad. Sci. U.S.A.">
        <title>Extensive sampling of basidiomycete genomes demonstrates inadequacy of the white-rot/brown-rot paradigm for wood decay fungi.</title>
        <authorList>
            <person name="Riley R."/>
            <person name="Salamov A.A."/>
            <person name="Brown D.W."/>
            <person name="Nagy L.G."/>
            <person name="Floudas D."/>
            <person name="Held B.W."/>
            <person name="Levasseur A."/>
            <person name="Lombard V."/>
            <person name="Morin E."/>
            <person name="Otillar R."/>
            <person name="Lindquist E.A."/>
            <person name="Sun H."/>
            <person name="LaButti K.M."/>
            <person name="Schmutz J."/>
            <person name="Jabbour D."/>
            <person name="Luo H."/>
            <person name="Baker S.E."/>
            <person name="Pisabarro A.G."/>
            <person name="Walton J.D."/>
            <person name="Blanchette R.A."/>
            <person name="Henrissat B."/>
            <person name="Martin F."/>
            <person name="Cullen D."/>
            <person name="Hibbett D.S."/>
            <person name="Grigoriev I.V."/>
        </authorList>
    </citation>
    <scope>NUCLEOTIDE SEQUENCE [LARGE SCALE GENOMIC DNA]</scope>
    <source>
        <strain evidence="2">MUCL 33604</strain>
    </source>
</reference>
<evidence type="ECO:0000313" key="1">
    <source>
        <dbReference type="EMBL" id="KDQ56348.1"/>
    </source>
</evidence>
<protein>
    <submittedName>
        <fullName evidence="1">Uncharacterized protein</fullName>
    </submittedName>
</protein>
<dbReference type="OrthoDB" id="2913041at2759"/>
<dbReference type="AlphaFoldDB" id="A0A067PNH1"/>
<evidence type="ECO:0000313" key="2">
    <source>
        <dbReference type="Proteomes" id="UP000027265"/>
    </source>
</evidence>
<dbReference type="HOGENOM" id="CLU_3069001_0_0_1"/>